<name>A0A0H5E593_9BACT</name>
<dbReference type="RefSeq" id="WP_098038270.1">
    <property type="nucleotide sequence ID" value="NZ_CWGJ01000012.1"/>
</dbReference>
<sequence length="153" mass="17653">MQSEVVDIIIRHRRENLKKCSLRGLESRSDLRFFTYPRDQVPDLTGFLLLSFEGKPLSTEDRDRGIVVVDGTWKLAQAIYKNTPSLHQLEKRSLPLHFITAYPRRQDDCDDPDRGLASVEALFIARTLQGRDSSGLLDHYHWKEKFLTLNAGL</sequence>
<dbReference type="EMBL" id="CWGJ01000012">
    <property type="protein sequence ID" value="CRX38410.1"/>
    <property type="molecule type" value="Genomic_DNA"/>
</dbReference>
<proteinExistence type="predicted"/>
<keyword evidence="2" id="KW-1185">Reference proteome</keyword>
<evidence type="ECO:0000313" key="1">
    <source>
        <dbReference type="EMBL" id="CRX38410.1"/>
    </source>
</evidence>
<dbReference type="AlphaFoldDB" id="A0A0H5E593"/>
<gene>
    <name evidence="1" type="ORF">ELAC_1066</name>
</gene>
<dbReference type="Proteomes" id="UP000220251">
    <property type="component" value="Unassembled WGS sequence"/>
</dbReference>
<dbReference type="OrthoDB" id="21036at2"/>
<evidence type="ECO:0000313" key="2">
    <source>
        <dbReference type="Proteomes" id="UP000220251"/>
    </source>
</evidence>
<organism evidence="1 2">
    <name type="scientific">Estrella lausannensis</name>
    <dbReference type="NCBI Taxonomy" id="483423"/>
    <lineage>
        <taxon>Bacteria</taxon>
        <taxon>Pseudomonadati</taxon>
        <taxon>Chlamydiota</taxon>
        <taxon>Chlamydiia</taxon>
        <taxon>Parachlamydiales</taxon>
        <taxon>Candidatus Criblamydiaceae</taxon>
        <taxon>Estrella</taxon>
    </lineage>
</organism>
<accession>A0A0H5E593</accession>
<reference evidence="2" key="1">
    <citation type="submission" date="2015-06" db="EMBL/GenBank/DDBJ databases">
        <authorList>
            <person name="Bertelli C."/>
        </authorList>
    </citation>
    <scope>NUCLEOTIDE SEQUENCE [LARGE SCALE GENOMIC DNA]</scope>
    <source>
        <strain evidence="2">CRIB-30</strain>
    </source>
</reference>
<protein>
    <submittedName>
        <fullName evidence="1">Uncharacterized protein</fullName>
    </submittedName>
</protein>